<feature type="transmembrane region" description="Helical" evidence="7">
    <location>
        <begin position="79"/>
        <end position="98"/>
    </location>
</feature>
<dbReference type="GO" id="GO:0016020">
    <property type="term" value="C:membrane"/>
    <property type="evidence" value="ECO:0007669"/>
    <property type="project" value="UniProtKB-SubCell"/>
</dbReference>
<dbReference type="Pfam" id="PF00854">
    <property type="entry name" value="PTR2"/>
    <property type="match status" value="2"/>
</dbReference>
<dbReference type="CDD" id="cd17416">
    <property type="entry name" value="MFS_NPF1_2"/>
    <property type="match status" value="2"/>
</dbReference>
<keyword evidence="5 7" id="KW-0472">Membrane</keyword>
<dbReference type="SUPFAM" id="SSF103473">
    <property type="entry name" value="MFS general substrate transporter"/>
    <property type="match status" value="2"/>
</dbReference>
<dbReference type="InterPro" id="IPR000109">
    <property type="entry name" value="POT_fam"/>
</dbReference>
<feature type="transmembrane region" description="Helical" evidence="7">
    <location>
        <begin position="342"/>
        <end position="363"/>
    </location>
</feature>
<feature type="transmembrane region" description="Helical" evidence="7">
    <location>
        <begin position="811"/>
        <end position="830"/>
    </location>
</feature>
<sequence>MTMCGRSMEKEVELCSAQPQMASHRISQFEGRAKGGLVTMPFIIGNEALARVATLGLLPNMILYLMGSYNLHLGKATQILLLSVATTNFMPLPGAFIADSYLGRFLAVGLGSFITFLGMALLWLTAMIPEARPPHCNSETEKCVSATFGQMAVLISSLVLMSIGNGGLSCSLAFGADQVNRKDNPNNQRALEIFFSWYYASSAISVIIAFTGIVYIQDHLGWKLGFGVPAALMFLSTFLFFLASPLHVKHKTHSSLLTGFARVIVVAYKNRKLRLPHKISDGMYHHNKDSDLVVPTDKLRFLNKACFIKDPEKDIASDGSTLNPWNLCTVDQVEELKAIVKVIPLWSTGIMMYLNIGGSFGLLQAKSLNRHITPNFEVPAGSLAVIMIFTIFIWIALYDRVIIPLASKLRGKPIRISSKTRMGLGLFFSFLHLVTAAIVETIRRRRAISEGHVNDTHAVLNMSAMWLFPQLCLGGIAEAFNAVGQNEFYYSEFPKTMSSIASSFFGLGMAVGYVLSSLLFHVVEKVTSRGGNGGWISDNINKGHFDKYYWLLVTLSAVNLLYYLLCSWNYGPTADLQSKLNQENGSQEEELPLIGARTEAPFDKVSQLPNCVFFVCIVKEATMEKQAELCSREVEMVSEHIQRPQKEKGGFVTMPFIMANEALAKVAIFGLLPNMVVYLMGSYHFHLAKATQVLLLSSATSNITPLIGAFIADSYLGRFLSVGLGSTIIFLGITLLWLTAMVPQARPLPCNQEPGRCKSATTGQMTMLISSFALMSLGNGGLACSMPFGADQVNKKDNPKNQRVLETFFSWYYAFTAFAVIIALTVIVYIQDHFGWKLGFGVPAALMFMSTLSFFIASPLYVKNKVQGSLITGLAQVIVVAYKNRKLPLPPSNSVEMYHRRKDSDLLVPDEKLRFLNKACIIQDPEKDIASDGSASDPWSLCTIDQVEELKAIMKVIPLWSTGIMVSVNIGGSFGILQAKSLNRHITSKFEVPAGSFSVVLVFTIFLWVALYDRAIIPLASKIVGKPVRISAKRRMGIGLGFSLLHFATAAIVETTRRSRAIRERHVDDMHAVLNMSGMWLVPQLFLAGLAEAFNAIGQNEFYYTEFPRTMSSIASCLFGLGMAAGNFLSSFIFSTVEHVTSRGGKEGWILDNINKGRYDKYYWLLALLSAVNILYYLVCSWAYGPTIDQMRNQKSSNEKPLAQNGTVSKASHVSEEDIGLNVKRVN</sequence>
<feature type="transmembrane region" description="Helical" evidence="7">
    <location>
        <begin position="383"/>
        <end position="403"/>
    </location>
</feature>
<comment type="subcellular location">
    <subcellularLocation>
        <location evidence="1">Membrane</location>
        <topology evidence="1">Multi-pass membrane protein</topology>
    </subcellularLocation>
</comment>
<evidence type="ECO:0000256" key="3">
    <source>
        <dbReference type="ARBA" id="ARBA00022692"/>
    </source>
</evidence>
<feature type="transmembrane region" description="Helical" evidence="7">
    <location>
        <begin position="956"/>
        <end position="977"/>
    </location>
</feature>
<dbReference type="InterPro" id="IPR036259">
    <property type="entry name" value="MFS_trans_sf"/>
</dbReference>
<name>A0AAQ3P597_VIGMU</name>
<dbReference type="InterPro" id="IPR018456">
    <property type="entry name" value="PTR2_symporter_CS"/>
</dbReference>
<feature type="transmembrane region" description="Helical" evidence="7">
    <location>
        <begin position="1073"/>
        <end position="1094"/>
    </location>
</feature>
<feature type="region of interest" description="Disordered" evidence="6">
    <location>
        <begin position="1195"/>
        <end position="1214"/>
    </location>
</feature>
<evidence type="ECO:0000313" key="8">
    <source>
        <dbReference type="EMBL" id="WVZ21899.1"/>
    </source>
</evidence>
<dbReference type="Gene3D" id="1.20.1250.20">
    <property type="entry name" value="MFS general substrate transporter like domains"/>
    <property type="match status" value="2"/>
</dbReference>
<dbReference type="PANTHER" id="PTHR11654">
    <property type="entry name" value="OLIGOPEPTIDE TRANSPORTER-RELATED"/>
    <property type="match status" value="1"/>
</dbReference>
<feature type="transmembrane region" description="Helical" evidence="7">
    <location>
        <begin position="463"/>
        <end position="483"/>
    </location>
</feature>
<protein>
    <submittedName>
        <fullName evidence="8">Uncharacterized protein</fullName>
    </submittedName>
</protein>
<feature type="transmembrane region" description="Helical" evidence="7">
    <location>
        <begin position="1162"/>
        <end position="1185"/>
    </location>
</feature>
<feature type="transmembrane region" description="Helical" evidence="7">
    <location>
        <begin position="693"/>
        <end position="712"/>
    </location>
</feature>
<feature type="transmembrane region" description="Helical" evidence="7">
    <location>
        <begin position="424"/>
        <end position="443"/>
    </location>
</feature>
<dbReference type="EMBL" id="CP144700">
    <property type="protein sequence ID" value="WVZ21899.1"/>
    <property type="molecule type" value="Genomic_DNA"/>
</dbReference>
<evidence type="ECO:0000256" key="5">
    <source>
        <dbReference type="ARBA" id="ARBA00023136"/>
    </source>
</evidence>
<feature type="transmembrane region" description="Helical" evidence="7">
    <location>
        <begin position="504"/>
        <end position="523"/>
    </location>
</feature>
<dbReference type="AlphaFoldDB" id="A0AAQ3P597"/>
<feature type="transmembrane region" description="Helical" evidence="7">
    <location>
        <begin position="222"/>
        <end position="243"/>
    </location>
</feature>
<reference evidence="8 9" key="1">
    <citation type="journal article" date="2023" name="Life. Sci Alliance">
        <title>Evolutionary insights into 3D genome organization and epigenetic landscape of Vigna mungo.</title>
        <authorList>
            <person name="Junaid A."/>
            <person name="Singh B."/>
            <person name="Bhatia S."/>
        </authorList>
    </citation>
    <scope>NUCLEOTIDE SEQUENCE [LARGE SCALE GENOMIC DNA]</scope>
    <source>
        <strain evidence="8">Urdbean</strain>
    </source>
</reference>
<proteinExistence type="inferred from homology"/>
<gene>
    <name evidence="8" type="ORF">V8G54_000443</name>
</gene>
<keyword evidence="9" id="KW-1185">Reference proteome</keyword>
<dbReference type="PROSITE" id="PS01022">
    <property type="entry name" value="PTR2_1"/>
    <property type="match status" value="1"/>
</dbReference>
<feature type="transmembrane region" description="Helical" evidence="7">
    <location>
        <begin position="1114"/>
        <end position="1134"/>
    </location>
</feature>
<feature type="transmembrane region" description="Helical" evidence="7">
    <location>
        <begin position="197"/>
        <end position="216"/>
    </location>
</feature>
<feature type="transmembrane region" description="Helical" evidence="7">
    <location>
        <begin position="105"/>
        <end position="128"/>
    </location>
</feature>
<feature type="transmembrane region" description="Helical" evidence="7">
    <location>
        <begin position="997"/>
        <end position="1015"/>
    </location>
</feature>
<comment type="similarity">
    <text evidence="2">Belongs to the major facilitator superfamily. Proton-dependent oligopeptide transporter (POT/PTR) (TC 2.A.17) family.</text>
</comment>
<evidence type="ECO:0000256" key="4">
    <source>
        <dbReference type="ARBA" id="ARBA00022989"/>
    </source>
</evidence>
<evidence type="ECO:0000256" key="2">
    <source>
        <dbReference type="ARBA" id="ARBA00005982"/>
    </source>
</evidence>
<feature type="transmembrane region" description="Helical" evidence="7">
    <location>
        <begin position="548"/>
        <end position="570"/>
    </location>
</feature>
<feature type="transmembrane region" description="Helical" evidence="7">
    <location>
        <begin position="842"/>
        <end position="862"/>
    </location>
</feature>
<evidence type="ECO:0000256" key="1">
    <source>
        <dbReference type="ARBA" id="ARBA00004141"/>
    </source>
</evidence>
<feature type="transmembrane region" description="Helical" evidence="7">
    <location>
        <begin position="148"/>
        <end position="176"/>
    </location>
</feature>
<dbReference type="GO" id="GO:0022857">
    <property type="term" value="F:transmembrane transporter activity"/>
    <property type="evidence" value="ECO:0007669"/>
    <property type="project" value="InterPro"/>
</dbReference>
<accession>A0AAQ3P597</accession>
<evidence type="ECO:0000256" key="7">
    <source>
        <dbReference type="SAM" id="Phobius"/>
    </source>
</evidence>
<evidence type="ECO:0000313" key="9">
    <source>
        <dbReference type="Proteomes" id="UP001374535"/>
    </source>
</evidence>
<keyword evidence="3 7" id="KW-0812">Transmembrane</keyword>
<feature type="transmembrane region" description="Helical" evidence="7">
    <location>
        <begin position="719"/>
        <end position="738"/>
    </location>
</feature>
<dbReference type="GO" id="GO:0006857">
    <property type="term" value="P:oligopeptide transport"/>
    <property type="evidence" value="ECO:0007669"/>
    <property type="project" value="InterPro"/>
</dbReference>
<keyword evidence="4 7" id="KW-1133">Transmembrane helix</keyword>
<feature type="transmembrane region" description="Helical" evidence="7">
    <location>
        <begin position="48"/>
        <end position="67"/>
    </location>
</feature>
<dbReference type="Proteomes" id="UP001374535">
    <property type="component" value="Chromosome 1"/>
</dbReference>
<feature type="transmembrane region" description="Helical" evidence="7">
    <location>
        <begin position="662"/>
        <end position="681"/>
    </location>
</feature>
<evidence type="ECO:0000256" key="6">
    <source>
        <dbReference type="SAM" id="MobiDB-lite"/>
    </source>
</evidence>
<feature type="transmembrane region" description="Helical" evidence="7">
    <location>
        <begin position="1036"/>
        <end position="1053"/>
    </location>
</feature>
<feature type="transmembrane region" description="Helical" evidence="7">
    <location>
        <begin position="768"/>
        <end position="790"/>
    </location>
</feature>
<organism evidence="8 9">
    <name type="scientific">Vigna mungo</name>
    <name type="common">Black gram</name>
    <name type="synonym">Phaseolus mungo</name>
    <dbReference type="NCBI Taxonomy" id="3915"/>
    <lineage>
        <taxon>Eukaryota</taxon>
        <taxon>Viridiplantae</taxon>
        <taxon>Streptophyta</taxon>
        <taxon>Embryophyta</taxon>
        <taxon>Tracheophyta</taxon>
        <taxon>Spermatophyta</taxon>
        <taxon>Magnoliopsida</taxon>
        <taxon>eudicotyledons</taxon>
        <taxon>Gunneridae</taxon>
        <taxon>Pentapetalae</taxon>
        <taxon>rosids</taxon>
        <taxon>fabids</taxon>
        <taxon>Fabales</taxon>
        <taxon>Fabaceae</taxon>
        <taxon>Papilionoideae</taxon>
        <taxon>50 kb inversion clade</taxon>
        <taxon>NPAAA clade</taxon>
        <taxon>indigoferoid/millettioid clade</taxon>
        <taxon>Phaseoleae</taxon>
        <taxon>Vigna</taxon>
    </lineage>
</organism>